<comment type="caution">
    <text evidence="8">The sequence shown here is derived from an EMBL/GenBank/DDBJ whole genome shotgun (WGS) entry which is preliminary data.</text>
</comment>
<dbReference type="PANTHER" id="PTHR12396">
    <property type="entry name" value="METHYL-CPG BINDING PROTEIN, MBD"/>
    <property type="match status" value="1"/>
</dbReference>
<keyword evidence="3" id="KW-0238">DNA-binding</keyword>
<organism evidence="8 9">
    <name type="scientific">Acer yangbiense</name>
    <dbReference type="NCBI Taxonomy" id="1000413"/>
    <lineage>
        <taxon>Eukaryota</taxon>
        <taxon>Viridiplantae</taxon>
        <taxon>Streptophyta</taxon>
        <taxon>Embryophyta</taxon>
        <taxon>Tracheophyta</taxon>
        <taxon>Spermatophyta</taxon>
        <taxon>Magnoliopsida</taxon>
        <taxon>eudicotyledons</taxon>
        <taxon>Gunneridae</taxon>
        <taxon>Pentapetalae</taxon>
        <taxon>rosids</taxon>
        <taxon>malvids</taxon>
        <taxon>Sapindales</taxon>
        <taxon>Sapindaceae</taxon>
        <taxon>Hippocastanoideae</taxon>
        <taxon>Acereae</taxon>
        <taxon>Acer</taxon>
    </lineage>
</organism>
<proteinExistence type="predicted"/>
<accession>A0A5C7IXT4</accession>
<keyword evidence="9" id="KW-1185">Reference proteome</keyword>
<evidence type="ECO:0000256" key="3">
    <source>
        <dbReference type="ARBA" id="ARBA00023125"/>
    </source>
</evidence>
<feature type="compositionally biased region" description="Polar residues" evidence="6">
    <location>
        <begin position="82"/>
        <end position="100"/>
    </location>
</feature>
<feature type="compositionally biased region" description="Low complexity" evidence="6">
    <location>
        <begin position="123"/>
        <end position="132"/>
    </location>
</feature>
<dbReference type="OrthoDB" id="10072024at2759"/>
<evidence type="ECO:0000313" key="9">
    <source>
        <dbReference type="Proteomes" id="UP000323000"/>
    </source>
</evidence>
<dbReference type="PROSITE" id="PS50982">
    <property type="entry name" value="MBD"/>
    <property type="match status" value="1"/>
</dbReference>
<evidence type="ECO:0000256" key="1">
    <source>
        <dbReference type="ARBA" id="ARBA00004123"/>
    </source>
</evidence>
<feature type="domain" description="MBD" evidence="7">
    <location>
        <begin position="125"/>
        <end position="198"/>
    </location>
</feature>
<dbReference type="GO" id="GO:0005634">
    <property type="term" value="C:nucleus"/>
    <property type="evidence" value="ECO:0007669"/>
    <property type="project" value="UniProtKB-SubCell"/>
</dbReference>
<reference evidence="9" key="1">
    <citation type="journal article" date="2019" name="Gigascience">
        <title>De novo genome assembly of the endangered Acer yangbiense, a plant species with extremely small populations endemic to Yunnan Province, China.</title>
        <authorList>
            <person name="Yang J."/>
            <person name="Wariss H.M."/>
            <person name="Tao L."/>
            <person name="Zhang R."/>
            <person name="Yun Q."/>
            <person name="Hollingsworth P."/>
            <person name="Dao Z."/>
            <person name="Luo G."/>
            <person name="Guo H."/>
            <person name="Ma Y."/>
            <person name="Sun W."/>
        </authorList>
    </citation>
    <scope>NUCLEOTIDE SEQUENCE [LARGE SCALE GENOMIC DNA]</scope>
    <source>
        <strain evidence="9">cv. Malutang</strain>
    </source>
</reference>
<dbReference type="GO" id="GO:0003677">
    <property type="term" value="F:DNA binding"/>
    <property type="evidence" value="ECO:0007669"/>
    <property type="project" value="UniProtKB-KW"/>
</dbReference>
<evidence type="ECO:0000256" key="6">
    <source>
        <dbReference type="SAM" id="MobiDB-lite"/>
    </source>
</evidence>
<evidence type="ECO:0000313" key="8">
    <source>
        <dbReference type="EMBL" id="TXG74075.1"/>
    </source>
</evidence>
<dbReference type="InterPro" id="IPR001739">
    <property type="entry name" value="Methyl_CpG_DNA-bd"/>
</dbReference>
<feature type="compositionally biased region" description="Polar residues" evidence="6">
    <location>
        <begin position="1"/>
        <end position="10"/>
    </location>
</feature>
<keyword evidence="2" id="KW-0805">Transcription regulation</keyword>
<keyword evidence="5" id="KW-0539">Nucleus</keyword>
<sequence>MSTTAPSQTGHDPILNSHRPGTPEPDNMSSTVDLPPDPLLDSGSFIYANSFAPTTTSASTITNTNDQTLNNNNREPIRDRQSTAPATSNGASESATTPEKTPQRRSAAAQSGTTAEKPPLRRSAAAASTESSNWLPQGWKVEDRVRTSGATAGMVDKYYLDPSSGCRFRSKKEVLYFLEFGTKRKKKNSDAEMESQGSSGSSKQKKSGAKGKTSALNFDYFNAPEKVQWVLTNNSEESWIPFIGEDKVPESVRKDWAKAYAAANSNGR</sequence>
<evidence type="ECO:0000259" key="7">
    <source>
        <dbReference type="PROSITE" id="PS50982"/>
    </source>
</evidence>
<evidence type="ECO:0000256" key="4">
    <source>
        <dbReference type="ARBA" id="ARBA00023163"/>
    </source>
</evidence>
<feature type="compositionally biased region" description="Low complexity" evidence="6">
    <location>
        <begin position="48"/>
        <end position="73"/>
    </location>
</feature>
<dbReference type="PANTHER" id="PTHR12396:SF46">
    <property type="entry name" value="METHYL-CPG-BINDING DOMAIN-CONTAINING PROTEIN 6"/>
    <property type="match status" value="1"/>
</dbReference>
<dbReference type="InterPro" id="IPR016177">
    <property type="entry name" value="DNA-bd_dom_sf"/>
</dbReference>
<dbReference type="Pfam" id="PF01429">
    <property type="entry name" value="MBD"/>
    <property type="match status" value="1"/>
</dbReference>
<gene>
    <name evidence="8" type="ORF">EZV62_002654</name>
</gene>
<dbReference type="EMBL" id="VAHF01000001">
    <property type="protein sequence ID" value="TXG74075.1"/>
    <property type="molecule type" value="Genomic_DNA"/>
</dbReference>
<comment type="subcellular location">
    <subcellularLocation>
        <location evidence="1">Nucleus</location>
    </subcellularLocation>
</comment>
<dbReference type="Proteomes" id="UP000323000">
    <property type="component" value="Chromosome 1"/>
</dbReference>
<evidence type="ECO:0000256" key="2">
    <source>
        <dbReference type="ARBA" id="ARBA00023015"/>
    </source>
</evidence>
<dbReference type="Gene3D" id="3.30.890.10">
    <property type="entry name" value="Methyl-cpg-binding Protein 2, Chain A"/>
    <property type="match status" value="1"/>
</dbReference>
<feature type="region of interest" description="Disordered" evidence="6">
    <location>
        <begin position="1"/>
        <end position="133"/>
    </location>
</feature>
<dbReference type="SUPFAM" id="SSF54171">
    <property type="entry name" value="DNA-binding domain"/>
    <property type="match status" value="1"/>
</dbReference>
<evidence type="ECO:0000256" key="5">
    <source>
        <dbReference type="ARBA" id="ARBA00023242"/>
    </source>
</evidence>
<name>A0A5C7IXT4_9ROSI</name>
<dbReference type="AlphaFoldDB" id="A0A5C7IXT4"/>
<protein>
    <recommendedName>
        <fullName evidence="7">MBD domain-containing protein</fullName>
    </recommendedName>
</protein>
<keyword evidence="4" id="KW-0804">Transcription</keyword>
<feature type="region of interest" description="Disordered" evidence="6">
    <location>
        <begin position="185"/>
        <end position="210"/>
    </location>
</feature>